<dbReference type="Pfam" id="PF01842">
    <property type="entry name" value="ACT"/>
    <property type="match status" value="1"/>
</dbReference>
<feature type="domain" description="ACT" evidence="2">
    <location>
        <begin position="28"/>
        <end position="104"/>
    </location>
</feature>
<dbReference type="Proteomes" id="UP000470246">
    <property type="component" value="Unassembled WGS sequence"/>
</dbReference>
<keyword evidence="4" id="KW-1185">Reference proteome</keyword>
<evidence type="ECO:0000256" key="1">
    <source>
        <dbReference type="SAM" id="MobiDB-lite"/>
    </source>
</evidence>
<evidence type="ECO:0000259" key="2">
    <source>
        <dbReference type="PROSITE" id="PS51671"/>
    </source>
</evidence>
<evidence type="ECO:0000313" key="4">
    <source>
        <dbReference type="Proteomes" id="UP000470246"/>
    </source>
</evidence>
<protein>
    <submittedName>
        <fullName evidence="3">ACT domain-containing protein</fullName>
    </submittedName>
</protein>
<dbReference type="EMBL" id="JAAGWF010000007">
    <property type="protein sequence ID" value="NEK57454.1"/>
    <property type="molecule type" value="Genomic_DNA"/>
</dbReference>
<dbReference type="SUPFAM" id="SSF55021">
    <property type="entry name" value="ACT-like"/>
    <property type="match status" value="1"/>
</dbReference>
<organism evidence="3 4">
    <name type="scientific">Geodermatophilus sabuli</name>
    <dbReference type="NCBI Taxonomy" id="1564158"/>
    <lineage>
        <taxon>Bacteria</taxon>
        <taxon>Bacillati</taxon>
        <taxon>Actinomycetota</taxon>
        <taxon>Actinomycetes</taxon>
        <taxon>Geodermatophilales</taxon>
        <taxon>Geodermatophilaceae</taxon>
        <taxon>Geodermatophilus</taxon>
    </lineage>
</organism>
<dbReference type="PROSITE" id="PS51671">
    <property type="entry name" value="ACT"/>
    <property type="match status" value="1"/>
</dbReference>
<accession>A0A7K3VZW1</accession>
<reference evidence="3 4" key="1">
    <citation type="submission" date="2020-02" db="EMBL/GenBank/DDBJ databases">
        <title>Geodermatophilus sabuli CPCC 205279 I12A-02694.</title>
        <authorList>
            <person name="Jiang Z."/>
        </authorList>
    </citation>
    <scope>NUCLEOTIDE SEQUENCE [LARGE SCALE GENOMIC DNA]</scope>
    <source>
        <strain evidence="3 4">I12A-02694</strain>
    </source>
</reference>
<evidence type="ECO:0000313" key="3">
    <source>
        <dbReference type="EMBL" id="NEK57454.1"/>
    </source>
</evidence>
<dbReference type="InterPro" id="IPR002912">
    <property type="entry name" value="ACT_dom"/>
</dbReference>
<comment type="caution">
    <text evidence="3">The sequence shown here is derived from an EMBL/GenBank/DDBJ whole genome shotgun (WGS) entry which is preliminary data.</text>
</comment>
<sequence length="250" mass="26200">MGEADGTRDRRRSARTSRTSPEGTVSYLLRLVVPDRPGILGAVATALGSAGIDIVSVDVLERGGGVAVDDVVVELPADRVPDSLITAAQAVPGVQVESLRPFAGPLDTHRELDLLDALAHAAEGTSAKLLAAELPRVFHSGWAVVLSAVEDSSDGAPWEVAASSEAAPTFEGMTLPWMPLGGPRLLPSEDDWLPERWQEMAIEMMAAPYGGPGCAVVLGRSGGPPFRRSELLRLAHLTGIATTVAHLPPL</sequence>
<dbReference type="Gene3D" id="3.30.70.260">
    <property type="match status" value="1"/>
</dbReference>
<proteinExistence type="predicted"/>
<name>A0A7K3VZW1_9ACTN</name>
<gene>
    <name evidence="3" type="ORF">GCU56_06145</name>
</gene>
<dbReference type="AlphaFoldDB" id="A0A7K3VZW1"/>
<feature type="region of interest" description="Disordered" evidence="1">
    <location>
        <begin position="1"/>
        <end position="21"/>
    </location>
</feature>
<dbReference type="InterPro" id="IPR045865">
    <property type="entry name" value="ACT-like_dom_sf"/>
</dbReference>